<organism evidence="3 4">
    <name type="scientific">Rhizobium deserti</name>
    <dbReference type="NCBI Taxonomy" id="2547961"/>
    <lineage>
        <taxon>Bacteria</taxon>
        <taxon>Pseudomonadati</taxon>
        <taxon>Pseudomonadota</taxon>
        <taxon>Alphaproteobacteria</taxon>
        <taxon>Hyphomicrobiales</taxon>
        <taxon>Rhizobiaceae</taxon>
        <taxon>Rhizobium/Agrobacterium group</taxon>
        <taxon>Rhizobium</taxon>
    </lineage>
</organism>
<dbReference type="Proteomes" id="UP000295238">
    <property type="component" value="Unassembled WGS sequence"/>
</dbReference>
<sequence length="311" mass="34022">MIIRRMQAVVLASLAVAGWVAQCGAADEAVRQGRASVDGLEIFYREAGDPVRPTIVLLHGFPSSSHMFRDLIPALALNFRVIAPDYPGMGSSAVPPEGSPPLTFDKVADYVEKFLDDMHVNRTILYMQDFGGPIGMRLATRNPERVAGLVIQNTPISLDGWEPGRLKAVQGLKGPVTPERRAAVEARVALATDVFLYKKGAAEPDRLSPDAVASDAFALADPARRRAMVDLQLDIPSNLDLYPAWQSYLRTAQPKALVVWGDGDPIFIPRGADAIEQYDSNVVVRHYAAGHFALEERHDEIAREILKRFGG</sequence>
<evidence type="ECO:0000256" key="1">
    <source>
        <dbReference type="SAM" id="SignalP"/>
    </source>
</evidence>
<dbReference type="PANTHER" id="PTHR42977">
    <property type="entry name" value="HYDROLASE-RELATED"/>
    <property type="match status" value="1"/>
</dbReference>
<gene>
    <name evidence="3" type="ORF">E2F50_03540</name>
</gene>
<feature type="chain" id="PRO_5020797160" evidence="1">
    <location>
        <begin position="26"/>
        <end position="311"/>
    </location>
</feature>
<dbReference type="Gene3D" id="3.40.50.1820">
    <property type="entry name" value="alpha/beta hydrolase"/>
    <property type="match status" value="1"/>
</dbReference>
<dbReference type="InterPro" id="IPR000639">
    <property type="entry name" value="Epox_hydrolase-like"/>
</dbReference>
<feature type="signal peptide" evidence="1">
    <location>
        <begin position="1"/>
        <end position="25"/>
    </location>
</feature>
<dbReference type="EMBL" id="SMTL01000001">
    <property type="protein sequence ID" value="TDK39782.1"/>
    <property type="molecule type" value="Genomic_DNA"/>
</dbReference>
<proteinExistence type="predicted"/>
<accession>A0A4R5UPA9</accession>
<dbReference type="PANTHER" id="PTHR42977:SF1">
    <property type="entry name" value="BLR6576 PROTEIN"/>
    <property type="match status" value="1"/>
</dbReference>
<dbReference type="InterPro" id="IPR051340">
    <property type="entry name" value="Haloalkane_dehalogenase"/>
</dbReference>
<keyword evidence="4" id="KW-1185">Reference proteome</keyword>
<keyword evidence="3" id="KW-0378">Hydrolase</keyword>
<evidence type="ECO:0000259" key="2">
    <source>
        <dbReference type="Pfam" id="PF00561"/>
    </source>
</evidence>
<name>A0A4R5UPA9_9HYPH</name>
<protein>
    <submittedName>
        <fullName evidence="3">Alpha/beta fold hydrolase</fullName>
    </submittedName>
</protein>
<comment type="caution">
    <text evidence="3">The sequence shown here is derived from an EMBL/GenBank/DDBJ whole genome shotgun (WGS) entry which is preliminary data.</text>
</comment>
<dbReference type="AlphaFoldDB" id="A0A4R5UPA9"/>
<feature type="domain" description="AB hydrolase-1" evidence="2">
    <location>
        <begin position="53"/>
        <end position="296"/>
    </location>
</feature>
<dbReference type="SUPFAM" id="SSF53474">
    <property type="entry name" value="alpha/beta-Hydrolases"/>
    <property type="match status" value="1"/>
</dbReference>
<dbReference type="Pfam" id="PF00561">
    <property type="entry name" value="Abhydrolase_1"/>
    <property type="match status" value="1"/>
</dbReference>
<evidence type="ECO:0000313" key="3">
    <source>
        <dbReference type="EMBL" id="TDK39782.1"/>
    </source>
</evidence>
<dbReference type="InterPro" id="IPR000073">
    <property type="entry name" value="AB_hydrolase_1"/>
</dbReference>
<evidence type="ECO:0000313" key="4">
    <source>
        <dbReference type="Proteomes" id="UP000295238"/>
    </source>
</evidence>
<dbReference type="PRINTS" id="PR00412">
    <property type="entry name" value="EPOXHYDRLASE"/>
</dbReference>
<dbReference type="InterPro" id="IPR029058">
    <property type="entry name" value="AB_hydrolase_fold"/>
</dbReference>
<dbReference type="PRINTS" id="PR00111">
    <property type="entry name" value="ABHYDROLASE"/>
</dbReference>
<keyword evidence="1" id="KW-0732">Signal</keyword>
<dbReference type="OrthoDB" id="9799612at2"/>
<reference evidence="3 4" key="1">
    <citation type="submission" date="2019-03" db="EMBL/GenBank/DDBJ databases">
        <title>Rhizobium sp. nov., an bacterium isolated from biocrust in Mu Us Desert.</title>
        <authorList>
            <person name="Lixiong L."/>
        </authorList>
    </citation>
    <scope>NUCLEOTIDE SEQUENCE [LARGE SCALE GENOMIC DNA]</scope>
    <source>
        <strain evidence="3 4">SPY-1</strain>
    </source>
</reference>
<dbReference type="GO" id="GO:0004301">
    <property type="term" value="F:epoxide hydrolase activity"/>
    <property type="evidence" value="ECO:0007669"/>
    <property type="project" value="TreeGrafter"/>
</dbReference>